<dbReference type="InterPro" id="IPR052091">
    <property type="entry name" value="Beta-ala_Activ/Resist"/>
</dbReference>
<accession>B6VQ94</accession>
<dbReference type="eggNOG" id="KOG1178">
    <property type="taxonomic scope" value="Eukaryota"/>
</dbReference>
<dbReference type="AGR" id="WB:WBGene00012356"/>
<name>B6VQ94_CAEEL</name>
<dbReference type="Proteomes" id="UP000001940">
    <property type="component" value="Chromosome III"/>
</dbReference>
<dbReference type="OrthoDB" id="408177at2759"/>
<dbReference type="Pfam" id="PF00501">
    <property type="entry name" value="AMP-binding"/>
    <property type="match status" value="1"/>
</dbReference>
<evidence type="ECO:0000313" key="4">
    <source>
        <dbReference type="Proteomes" id="UP000001940"/>
    </source>
</evidence>
<dbReference type="RefSeq" id="NP_001255106.1">
    <property type="nucleotide sequence ID" value="NM_001268177.1"/>
</dbReference>
<dbReference type="InterPro" id="IPR000873">
    <property type="entry name" value="AMP-dep_synth/lig_dom"/>
</dbReference>
<dbReference type="WormBase" id="W09D6.1c">
    <property type="protein sequence ID" value="CE43290"/>
    <property type="gene ID" value="WBGene00012356"/>
</dbReference>
<dbReference type="InterPro" id="IPR045851">
    <property type="entry name" value="AMP-bd_C_sf"/>
</dbReference>
<evidence type="ECO:0000313" key="3">
    <source>
        <dbReference type="EMBL" id="CAR97856.1"/>
    </source>
</evidence>
<dbReference type="KEGG" id="cel:CELE_W09D6.1"/>
<dbReference type="SUPFAM" id="SSF50998">
    <property type="entry name" value="Quinoprotein alcohol dehydrogenase-like"/>
    <property type="match status" value="1"/>
</dbReference>
<dbReference type="Gene3D" id="3.40.50.12780">
    <property type="entry name" value="N-terminal domain of ligase-like"/>
    <property type="match status" value="1"/>
</dbReference>
<dbReference type="OMA" id="ELFMAFH"/>
<dbReference type="SUPFAM" id="SSF56801">
    <property type="entry name" value="Acetyl-CoA synthetase-like"/>
    <property type="match status" value="1"/>
</dbReference>
<dbReference type="InterPro" id="IPR048005">
    <property type="entry name" value="AASDH_AMP"/>
</dbReference>
<dbReference type="Bgee" id="WBGene00012356">
    <property type="expression patterns" value="Expressed in adult organism and 3 other cell types or tissues"/>
</dbReference>
<dbReference type="PhylomeDB" id="B6VQ94"/>
<dbReference type="SMART" id="SM00564">
    <property type="entry name" value="PQQ"/>
    <property type="match status" value="4"/>
</dbReference>
<dbReference type="ExpressionAtlas" id="B6VQ94">
    <property type="expression patterns" value="baseline and differential"/>
</dbReference>
<dbReference type="PANTHER" id="PTHR44394:SF1">
    <property type="entry name" value="BETA-ALANINE-ACTIVATING ENZYME"/>
    <property type="match status" value="1"/>
</dbReference>
<dbReference type="Pfam" id="PF13360">
    <property type="entry name" value="PQQ_2"/>
    <property type="match status" value="1"/>
</dbReference>
<dbReference type="PROSITE" id="PS00012">
    <property type="entry name" value="PHOSPHOPANTETHEINE"/>
    <property type="match status" value="1"/>
</dbReference>
<dbReference type="Gene3D" id="3.30.300.30">
    <property type="match status" value="1"/>
</dbReference>
<dbReference type="SMR" id="B6VQ94"/>
<dbReference type="InterPro" id="IPR002372">
    <property type="entry name" value="PQQ_rpt_dom"/>
</dbReference>
<dbReference type="InterPro" id="IPR011047">
    <property type="entry name" value="Quinoprotein_ADH-like_sf"/>
</dbReference>
<feature type="domain" description="Pyrrolo-quinoline quinone repeat" evidence="2">
    <location>
        <begin position="534"/>
        <end position="682"/>
    </location>
</feature>
<dbReference type="InParanoid" id="B6VQ94"/>
<dbReference type="FunCoup" id="B6VQ94">
    <property type="interactions" value="62"/>
</dbReference>
<dbReference type="Gene3D" id="2.130.10.10">
    <property type="entry name" value="YVTN repeat-like/Quinoprotein amine dehydrogenase"/>
    <property type="match status" value="1"/>
</dbReference>
<dbReference type="CDD" id="cd17654">
    <property type="entry name" value="A_NRPS_acs4"/>
    <property type="match status" value="1"/>
</dbReference>
<evidence type="ECO:0000313" key="5">
    <source>
        <dbReference type="WormBase" id="W09D6.1c"/>
    </source>
</evidence>
<dbReference type="GO" id="GO:0043041">
    <property type="term" value="P:amino acid activation for nonribosomal peptide biosynthetic process"/>
    <property type="evidence" value="ECO:0000318"/>
    <property type="project" value="GO_Central"/>
</dbReference>
<dbReference type="InterPro" id="IPR006162">
    <property type="entry name" value="Ppantetheine_attach_site"/>
</dbReference>
<feature type="domain" description="AMP-dependent synthetase/ligase" evidence="1">
    <location>
        <begin position="108"/>
        <end position="297"/>
    </location>
</feature>
<evidence type="ECO:0000259" key="2">
    <source>
        <dbReference type="Pfam" id="PF13360"/>
    </source>
</evidence>
<dbReference type="GeneID" id="176537"/>
<dbReference type="InterPro" id="IPR042099">
    <property type="entry name" value="ANL_N_sf"/>
</dbReference>
<dbReference type="AlphaFoldDB" id="B6VQ94"/>
<dbReference type="EMBL" id="BX284603">
    <property type="protein sequence ID" value="CAR97856.1"/>
    <property type="molecule type" value="Genomic_DNA"/>
</dbReference>
<dbReference type="PaxDb" id="6239-W09D6.1c"/>
<sequence>MTEINRNLKIIDVGCNATIPAEDIFEKIDNFTEILRNSNCRAITGSDVVFISIERGLDAIVAVIACLRLELVFTFCPPASDTDDVVRKFRTTLVFNGKHVSRIAQNDENGLLAAESICYVIQTSGTTGAKKQVAVPVDCIRKNIEHFCSLFNLTSSDSILFSTSLHFDPSIVELFMAFHVGCTLIITPDEYRSEPHKLQKSIDKFQPTVVQLTPTVFEMLPSADSLLSATSSLRILLLGGSHFPISSINSCRSPENKTRVFNVYGVTEVSCWASYFEVEHGCSEVLIGEAIYGTQLGVDSDGQLILGGPRQCYVDGVKALNHKTGDRVEVTENGGQKIVGRIDRLIKHRGIRICLDHLSHVALRHDPSIQSLHTMLLDNRNIVQFHVGPGSSSPTHKTLRLDATTVVPITVIQVAELPINSSGKVDEKALERIYGKVSGGGNSKFQEIFEQKLKVKLSEVLDVSFVSLGVNSLLAAELSTFFQVSQQTEVMRRMLNETVPVGDVLRKFELSPKLQSHVDFEVRKIIRKRQPKMRWAVDLRKCIDGNLLVICNTLVVCASHAGIVIAVNPQTGNLIWRAECGVRFECKPILVNDQVVLGCKSTGLYFICVKTGQIQNSVILETVGVRAQCAFDGGAIYCTTENGNFHVIDPKTYGSIYSHAISKIPGGTSVGPVIAPDGSIFATITAGAVLRTTKNPYSSTEFGAATRFGPIFAEPLFVGSSVIITTVHGVLTSFDVESGRRQDQISLENENCFCAPLPIANSHLLVATQSGTVLHVSLSPKLSILSIFRFDLPSPGISYVKTPKFLRRSCGDKKPMIMMTSKSGWLILAEISENGGELQNLEAIPISNKEIFTSPEIIDNVGRGGAGNNILLIAGRDDYLRAWDFDTWH</sequence>
<gene>
    <name evidence="3" type="ORF">CELE_W09D6.1</name>
    <name evidence="3 5" type="ORF">W09D6.1</name>
</gene>
<dbReference type="eggNOG" id="KOG4649">
    <property type="taxonomic scope" value="Eukaryota"/>
</dbReference>
<evidence type="ECO:0000259" key="1">
    <source>
        <dbReference type="Pfam" id="PF00501"/>
    </source>
</evidence>
<dbReference type="InterPro" id="IPR018391">
    <property type="entry name" value="PQQ_b-propeller_rpt"/>
</dbReference>
<dbReference type="STRING" id="6239.W09D6.1c.1"/>
<keyword evidence="4" id="KW-1185">Reference proteome</keyword>
<organism evidence="3 4">
    <name type="scientific">Caenorhabditis elegans</name>
    <dbReference type="NCBI Taxonomy" id="6239"/>
    <lineage>
        <taxon>Eukaryota</taxon>
        <taxon>Metazoa</taxon>
        <taxon>Ecdysozoa</taxon>
        <taxon>Nematoda</taxon>
        <taxon>Chromadorea</taxon>
        <taxon>Rhabditida</taxon>
        <taxon>Rhabditina</taxon>
        <taxon>Rhabditomorpha</taxon>
        <taxon>Rhabditoidea</taxon>
        <taxon>Rhabditidae</taxon>
        <taxon>Peloderinae</taxon>
        <taxon>Caenorhabditis</taxon>
    </lineage>
</organism>
<reference evidence="3 4" key="1">
    <citation type="journal article" date="1998" name="Science">
        <title>Genome sequence of the nematode C. elegans: a platform for investigating biology.</title>
        <authorList>
            <consortium name="The C. elegans sequencing consortium"/>
            <person name="Sulson J.E."/>
            <person name="Waterston R."/>
        </authorList>
    </citation>
    <scope>NUCLEOTIDE SEQUENCE [LARGE SCALE GENOMIC DNA]</scope>
    <source>
        <strain evidence="3 4">Bristol N2</strain>
    </source>
</reference>
<proteinExistence type="predicted"/>
<dbReference type="PANTHER" id="PTHR44394">
    <property type="entry name" value="BETA-ALANINE-ACTIVATING ENZYME"/>
    <property type="match status" value="1"/>
</dbReference>
<dbReference type="CTD" id="176537"/>
<protein>
    <submittedName>
        <fullName evidence="3">AMP-dependent synthetase/ligase domain-containing protein</fullName>
    </submittedName>
</protein>
<dbReference type="InterPro" id="IPR015943">
    <property type="entry name" value="WD40/YVTN_repeat-like_dom_sf"/>
</dbReference>